<protein>
    <submittedName>
        <fullName evidence="2">Uncharacterized protein</fullName>
    </submittedName>
</protein>
<proteinExistence type="predicted"/>
<keyword evidence="1" id="KW-0472">Membrane</keyword>
<reference evidence="2" key="1">
    <citation type="submission" date="2021-01" db="EMBL/GenBank/DDBJ databases">
        <authorList>
            <person name="Li R."/>
            <person name="Bekaert M."/>
        </authorList>
    </citation>
    <scope>NUCLEOTIDE SEQUENCE</scope>
    <source>
        <strain evidence="2">Farmed</strain>
    </source>
</reference>
<gene>
    <name evidence="2" type="ORF">SPHA_63913</name>
</gene>
<feature type="transmembrane region" description="Helical" evidence="1">
    <location>
        <begin position="160"/>
        <end position="185"/>
    </location>
</feature>
<keyword evidence="3" id="KW-1185">Reference proteome</keyword>
<name>A0A812DWS6_ACAPH</name>
<evidence type="ECO:0000313" key="3">
    <source>
        <dbReference type="Proteomes" id="UP000597762"/>
    </source>
</evidence>
<dbReference type="EMBL" id="CAHIKZ030004595">
    <property type="protein sequence ID" value="CAE1312703.1"/>
    <property type="molecule type" value="Genomic_DNA"/>
</dbReference>
<accession>A0A812DWS6</accession>
<evidence type="ECO:0000313" key="2">
    <source>
        <dbReference type="EMBL" id="CAE1312703.1"/>
    </source>
</evidence>
<sequence>MVLTTDERLFLIVEHNFSLSLSLSLSLTLSLPLPLFPRYCCVAPSRHRHKKKAETRIDHLRLIAREQKSLFFGKAKKKNSWQSIKEAGNKSKRHIDIYMGNCHNKNSCLAMEPAIKRSLTNWCRSRGEFTFHGYIFFGYFSSLLTKFISLTFSLSLSHLLLYTSFFLFLSLSLSLSLSYCFISLYHHHHHHHYYPSTSLGGSGRQTHLSLSLSPSLSLSFIALYLFLSLSLSLFNCPSLSLFFLSLYLYLRSFPFYLSKWFSFPLFYNPSISFTHSFFSPVIFFFSLSLPISPLSLSL</sequence>
<organism evidence="2 3">
    <name type="scientific">Acanthosepion pharaonis</name>
    <name type="common">Pharaoh cuttlefish</name>
    <name type="synonym">Sepia pharaonis</name>
    <dbReference type="NCBI Taxonomy" id="158019"/>
    <lineage>
        <taxon>Eukaryota</taxon>
        <taxon>Metazoa</taxon>
        <taxon>Spiralia</taxon>
        <taxon>Lophotrochozoa</taxon>
        <taxon>Mollusca</taxon>
        <taxon>Cephalopoda</taxon>
        <taxon>Coleoidea</taxon>
        <taxon>Decapodiformes</taxon>
        <taxon>Sepiida</taxon>
        <taxon>Sepiina</taxon>
        <taxon>Sepiidae</taxon>
        <taxon>Acanthosepion</taxon>
    </lineage>
</organism>
<dbReference type="AlphaFoldDB" id="A0A812DWS6"/>
<evidence type="ECO:0000256" key="1">
    <source>
        <dbReference type="SAM" id="Phobius"/>
    </source>
</evidence>
<dbReference type="PANTHER" id="PTHR45598">
    <property type="entry name" value="PROTEIN CBG11839-RELATED"/>
    <property type="match status" value="1"/>
</dbReference>
<feature type="transmembrane region" description="Helical" evidence="1">
    <location>
        <begin position="271"/>
        <end position="291"/>
    </location>
</feature>
<feature type="transmembrane region" description="Helical" evidence="1">
    <location>
        <begin position="232"/>
        <end position="250"/>
    </location>
</feature>
<comment type="caution">
    <text evidence="2">The sequence shown here is derived from an EMBL/GenBank/DDBJ whole genome shotgun (WGS) entry which is preliminary data.</text>
</comment>
<dbReference type="Proteomes" id="UP000597762">
    <property type="component" value="Unassembled WGS sequence"/>
</dbReference>
<dbReference type="PANTHER" id="PTHR45598:SF1">
    <property type="entry name" value="4FE-4S FERREDOXIN-TYPE DOMAIN-CONTAINING PROTEIN"/>
    <property type="match status" value="1"/>
</dbReference>
<keyword evidence="1" id="KW-0812">Transmembrane</keyword>
<keyword evidence="1" id="KW-1133">Transmembrane helix</keyword>
<feature type="transmembrane region" description="Helical" evidence="1">
    <location>
        <begin position="134"/>
        <end position="154"/>
    </location>
</feature>